<dbReference type="NCBIfam" id="TIGR02228">
    <property type="entry name" value="sigpep_I_arch"/>
    <property type="match status" value="1"/>
</dbReference>
<dbReference type="AlphaFoldDB" id="A0A512HRF3"/>
<dbReference type="EMBL" id="BJZQ01000001">
    <property type="protein sequence ID" value="GEO88035.1"/>
    <property type="molecule type" value="Genomic_DNA"/>
</dbReference>
<reference evidence="3 4" key="1">
    <citation type="submission" date="2019-07" db="EMBL/GenBank/DDBJ databases">
        <title>Whole genome shotgun sequence of Aeromicrobium flavum NBRC 107625.</title>
        <authorList>
            <person name="Hosoyama A."/>
            <person name="Uohara A."/>
            <person name="Ohji S."/>
            <person name="Ichikawa N."/>
        </authorList>
    </citation>
    <scope>NUCLEOTIDE SEQUENCE [LARGE SCALE GENOMIC DNA]</scope>
    <source>
        <strain evidence="3 4">NBRC 107625</strain>
    </source>
</reference>
<name>A0A512HRF3_9ACTN</name>
<dbReference type="GO" id="GO:0009003">
    <property type="term" value="F:signal peptidase activity"/>
    <property type="evidence" value="ECO:0007669"/>
    <property type="project" value="UniProtKB-EC"/>
</dbReference>
<dbReference type="Proteomes" id="UP000321769">
    <property type="component" value="Unassembled WGS sequence"/>
</dbReference>
<keyword evidence="2" id="KW-0472">Membrane</keyword>
<dbReference type="GO" id="GO:0016020">
    <property type="term" value="C:membrane"/>
    <property type="evidence" value="ECO:0007669"/>
    <property type="project" value="UniProtKB-UniRule"/>
</dbReference>
<evidence type="ECO:0000313" key="3">
    <source>
        <dbReference type="EMBL" id="GEO88035.1"/>
    </source>
</evidence>
<proteinExistence type="predicted"/>
<dbReference type="GO" id="GO:0006465">
    <property type="term" value="P:signal peptide processing"/>
    <property type="evidence" value="ECO:0007669"/>
    <property type="project" value="UniProtKB-UniRule"/>
</dbReference>
<feature type="transmembrane region" description="Helical" evidence="2">
    <location>
        <begin position="12"/>
        <end position="40"/>
    </location>
</feature>
<evidence type="ECO:0000256" key="1">
    <source>
        <dbReference type="NCBIfam" id="TIGR02228"/>
    </source>
</evidence>
<sequence>MIPPRLTRVLSLVGNTVLWVAAVLGAISLVLGLATVVAGVQPLVFRSSSMAPAIEAGALGLARTVDADEVKVDDIVSVTNTDGIRVTHRVVKVTTGAGDQVSLTLQGDANRGPDEEPYLVTEVDRVFFDVPYLGYLANWLSSPWAMFAAGLLVALVIANLWRRPGSDTGRRAKGGSAAATVAAVGLAAASLMPVPRTEAFFTDPAMFEAGQIHAHLVRIFDWGSPVCSTDAGGNSVTLRTLVASPRYQQVWYVAPEGQPLPATPVLRISPPGPLDTPVATQITRTMLGGAAATAGNYQVVGRSELKGSGTTPWFSESTRSATVSITSGGALQCGTVNLPPAIVFTTPPNGATYTSPSAALAATRASCAQNAAPCGTATDSDGILRVEYRLQRNNFWLNRCWDPDSGYPIFIGCGTWRPASVTPAVPTSVATPVSWRVPLMANGTSPLAESGTYTLYLRVTDNSAARTVSERTIQFTIG</sequence>
<keyword evidence="2" id="KW-1133">Transmembrane helix</keyword>
<gene>
    <name evidence="3" type="ORF">AFL01nite_03620</name>
</gene>
<evidence type="ECO:0000313" key="4">
    <source>
        <dbReference type="Proteomes" id="UP000321769"/>
    </source>
</evidence>
<dbReference type="InterPro" id="IPR001733">
    <property type="entry name" value="Peptidase_S26B"/>
</dbReference>
<organism evidence="3 4">
    <name type="scientific">Aeromicrobium flavum</name>
    <dbReference type="NCBI Taxonomy" id="416568"/>
    <lineage>
        <taxon>Bacteria</taxon>
        <taxon>Bacillati</taxon>
        <taxon>Actinomycetota</taxon>
        <taxon>Actinomycetes</taxon>
        <taxon>Propionibacteriales</taxon>
        <taxon>Nocardioidaceae</taxon>
        <taxon>Aeromicrobium</taxon>
    </lineage>
</organism>
<keyword evidence="4" id="KW-1185">Reference proteome</keyword>
<accession>A0A512HRF3</accession>
<dbReference type="EC" id="3.4.21.89" evidence="1"/>
<dbReference type="RefSeq" id="WP_344709673.1">
    <property type="nucleotide sequence ID" value="NZ_BAAAYQ010000001.1"/>
</dbReference>
<keyword evidence="2" id="KW-0812">Transmembrane</keyword>
<dbReference type="GO" id="GO:0004252">
    <property type="term" value="F:serine-type endopeptidase activity"/>
    <property type="evidence" value="ECO:0007669"/>
    <property type="project" value="UniProtKB-UniRule"/>
</dbReference>
<protein>
    <recommendedName>
        <fullName evidence="1">Signal peptidase I</fullName>
        <ecNumber evidence="1">3.4.21.89</ecNumber>
    </recommendedName>
</protein>
<dbReference type="CDD" id="cd06462">
    <property type="entry name" value="Peptidase_S24_S26"/>
    <property type="match status" value="1"/>
</dbReference>
<comment type="caution">
    <text evidence="3">The sequence shown here is derived from an EMBL/GenBank/DDBJ whole genome shotgun (WGS) entry which is preliminary data.</text>
</comment>
<feature type="transmembrane region" description="Helical" evidence="2">
    <location>
        <begin position="144"/>
        <end position="162"/>
    </location>
</feature>
<evidence type="ECO:0000256" key="2">
    <source>
        <dbReference type="SAM" id="Phobius"/>
    </source>
</evidence>
<feature type="transmembrane region" description="Helical" evidence="2">
    <location>
        <begin position="174"/>
        <end position="194"/>
    </location>
</feature>